<dbReference type="RefSeq" id="WP_014559924.1">
    <property type="nucleotide sequence ID" value="NC_017464.1"/>
</dbReference>
<dbReference type="KEGG" id="ial:IALB_1058"/>
<sequence>MKINLVLLALFISFVAFSYSGLFERPTELLGGTELNGAGCVCHTVVRDTSVKVWIEGPDTLMVGQTGIYHMYLAGGPAQAGGYNVAGRFGTMVLTDSFSFWDYRSPNELTQAFPLVFPSASDTIYWEFGYTASDSSAIDTLYSCGLSIVYDGIPDSLDRWNFGPKFPITIVQGTIPVELISFSAELKNNSVELNWITASETNNKGFEVQRIQKSEVNGQTWKNVSFIPGKGTSTEINHYSFRDKNLERGEYIYRLKQIDFDGSFTFSEEVEVNINIPSEFALLQNYPNPFNPSTKIKYVISSETRNLVTLKVYDALGNEVATLVNEEKSPGEYEVEFSVGRNSGPDITSGVYLYQLSAGNFTETRKMILLK</sequence>
<dbReference type="InterPro" id="IPR013783">
    <property type="entry name" value="Ig-like_fold"/>
</dbReference>
<keyword evidence="2" id="KW-1185">Reference proteome</keyword>
<dbReference type="eggNOG" id="COG4412">
    <property type="taxonomic scope" value="Bacteria"/>
</dbReference>
<evidence type="ECO:0000313" key="2">
    <source>
        <dbReference type="Proteomes" id="UP000007394"/>
    </source>
</evidence>
<dbReference type="OrthoDB" id="1467916at2"/>
<dbReference type="InterPro" id="IPR026444">
    <property type="entry name" value="Secre_tail"/>
</dbReference>
<evidence type="ECO:0000313" key="1">
    <source>
        <dbReference type="EMBL" id="AFH48769.1"/>
    </source>
</evidence>
<organism evidence="1 2">
    <name type="scientific">Ignavibacterium album (strain DSM 19864 / JCM 16511 / NBRC 101810 / Mat9-16)</name>
    <dbReference type="NCBI Taxonomy" id="945713"/>
    <lineage>
        <taxon>Bacteria</taxon>
        <taxon>Pseudomonadati</taxon>
        <taxon>Ignavibacteriota</taxon>
        <taxon>Ignavibacteria</taxon>
        <taxon>Ignavibacteriales</taxon>
        <taxon>Ignavibacteriaceae</taxon>
        <taxon>Ignavibacterium</taxon>
    </lineage>
</organism>
<dbReference type="NCBIfam" id="NF041895">
    <property type="entry name" value="choice_anch_V"/>
    <property type="match status" value="1"/>
</dbReference>
<dbReference type="STRING" id="945713.IALB_1058"/>
<dbReference type="NCBIfam" id="TIGR04183">
    <property type="entry name" value="Por_Secre_tail"/>
    <property type="match status" value="1"/>
</dbReference>
<dbReference type="Proteomes" id="UP000007394">
    <property type="component" value="Chromosome"/>
</dbReference>
<name>I0AIG2_IGNAJ</name>
<dbReference type="Gene3D" id="2.60.40.10">
    <property type="entry name" value="Immunoglobulins"/>
    <property type="match status" value="1"/>
</dbReference>
<dbReference type="PATRIC" id="fig|945713.3.peg.1063"/>
<reference evidence="1 2" key="1">
    <citation type="journal article" date="2012" name="Front. Microbiol.">
        <title>Complete genome of Ignavibacterium album, a metabolically versatile, flagellated, facultative anaerobe from the phylum Chlorobi.</title>
        <authorList>
            <person name="Liu Z."/>
            <person name="Frigaard N.-U."/>
            <person name="Vogl K."/>
            <person name="Iino T."/>
            <person name="Ohkuma M."/>
            <person name="Overmann J."/>
            <person name="Bryant D.A."/>
        </authorList>
    </citation>
    <scope>NUCLEOTIDE SEQUENCE [LARGE SCALE GENOMIC DNA]</scope>
    <source>
        <strain evidence="2">DSM 19864 / JCM 16511 / NBRC 101810 / Mat9-16</strain>
    </source>
</reference>
<protein>
    <submittedName>
        <fullName evidence="1">Uncharacterized protein</fullName>
    </submittedName>
</protein>
<dbReference type="Gene3D" id="2.60.40.4070">
    <property type="match status" value="1"/>
</dbReference>
<proteinExistence type="predicted"/>
<dbReference type="AlphaFoldDB" id="I0AIG2"/>
<accession>I0AIG2</accession>
<dbReference type="HOGENOM" id="CLU_745512_0_0_10"/>
<gene>
    <name evidence="1" type="ordered locus">IALB_1058</name>
</gene>
<dbReference type="EMBL" id="CP003418">
    <property type="protein sequence ID" value="AFH48769.1"/>
    <property type="molecule type" value="Genomic_DNA"/>
</dbReference>